<reference evidence="4" key="1">
    <citation type="journal article" date="2014" name="Front. Microbiol.">
        <title>High frequency of phylogenetically diverse reductive dehalogenase-homologous genes in deep subseafloor sedimentary metagenomes.</title>
        <authorList>
            <person name="Kawai M."/>
            <person name="Futagami T."/>
            <person name="Toyoda A."/>
            <person name="Takaki Y."/>
            <person name="Nishi S."/>
            <person name="Hori S."/>
            <person name="Arai W."/>
            <person name="Tsubouchi T."/>
            <person name="Morono Y."/>
            <person name="Uchiyama I."/>
            <person name="Ito T."/>
            <person name="Fujiyama A."/>
            <person name="Inagaki F."/>
            <person name="Takami H."/>
        </authorList>
    </citation>
    <scope>NUCLEOTIDE SEQUENCE</scope>
    <source>
        <strain evidence="4">Expedition CK06-06</strain>
    </source>
</reference>
<comment type="similarity">
    <text evidence="1">Belongs to the GcvH family.</text>
</comment>
<dbReference type="EMBL" id="BARU01014101">
    <property type="protein sequence ID" value="GAH31388.1"/>
    <property type="molecule type" value="Genomic_DNA"/>
</dbReference>
<dbReference type="PANTHER" id="PTHR11715:SF3">
    <property type="entry name" value="GLYCINE CLEAVAGE SYSTEM H PROTEIN-RELATED"/>
    <property type="match status" value="1"/>
</dbReference>
<accession>X1GEC1</accession>
<dbReference type="AlphaFoldDB" id="X1GEC1"/>
<evidence type="ECO:0000256" key="2">
    <source>
        <dbReference type="ARBA" id="ARBA00022823"/>
    </source>
</evidence>
<dbReference type="GO" id="GO:0005829">
    <property type="term" value="C:cytosol"/>
    <property type="evidence" value="ECO:0007669"/>
    <property type="project" value="TreeGrafter"/>
</dbReference>
<dbReference type="NCBIfam" id="NF002270">
    <property type="entry name" value="PRK01202.1"/>
    <property type="match status" value="1"/>
</dbReference>
<evidence type="ECO:0000313" key="4">
    <source>
        <dbReference type="EMBL" id="GAH31388.1"/>
    </source>
</evidence>
<dbReference type="Pfam" id="PF01597">
    <property type="entry name" value="GCV_H"/>
    <property type="match status" value="1"/>
</dbReference>
<dbReference type="CDD" id="cd06848">
    <property type="entry name" value="GCS_H"/>
    <property type="match status" value="1"/>
</dbReference>
<dbReference type="GO" id="GO:0005960">
    <property type="term" value="C:glycine cleavage complex"/>
    <property type="evidence" value="ECO:0007669"/>
    <property type="project" value="InterPro"/>
</dbReference>
<keyword evidence="2" id="KW-0450">Lipoyl</keyword>
<dbReference type="GO" id="GO:0019464">
    <property type="term" value="P:glycine decarboxylation via glycine cleavage system"/>
    <property type="evidence" value="ECO:0007669"/>
    <property type="project" value="InterPro"/>
</dbReference>
<name>X1GEC1_9ZZZZ</name>
<feature type="domain" description="Lipoyl-binding" evidence="3">
    <location>
        <begin position="28"/>
        <end position="110"/>
    </location>
</feature>
<evidence type="ECO:0000256" key="1">
    <source>
        <dbReference type="ARBA" id="ARBA00009249"/>
    </source>
</evidence>
<feature type="non-terminal residue" evidence="4">
    <location>
        <position position="122"/>
    </location>
</feature>
<dbReference type="SUPFAM" id="SSF51230">
    <property type="entry name" value="Single hybrid motif"/>
    <property type="match status" value="1"/>
</dbReference>
<gene>
    <name evidence="4" type="ORF">S03H2_25090</name>
</gene>
<dbReference type="InterPro" id="IPR000089">
    <property type="entry name" value="Biotin_lipoyl"/>
</dbReference>
<comment type="caution">
    <text evidence="4">The sequence shown here is derived from an EMBL/GenBank/DDBJ whole genome shotgun (WGS) entry which is preliminary data.</text>
</comment>
<dbReference type="InterPro" id="IPR033753">
    <property type="entry name" value="GCV_H/Fam206"/>
</dbReference>
<dbReference type="NCBIfam" id="TIGR00527">
    <property type="entry name" value="gcvH"/>
    <property type="match status" value="1"/>
</dbReference>
<evidence type="ECO:0000259" key="3">
    <source>
        <dbReference type="PROSITE" id="PS50968"/>
    </source>
</evidence>
<dbReference type="PROSITE" id="PS50968">
    <property type="entry name" value="BIOTINYL_LIPOYL"/>
    <property type="match status" value="1"/>
</dbReference>
<proteinExistence type="inferred from homology"/>
<dbReference type="PANTHER" id="PTHR11715">
    <property type="entry name" value="GLYCINE CLEAVAGE SYSTEM H PROTEIN"/>
    <property type="match status" value="1"/>
</dbReference>
<sequence length="122" mass="13643">MVEIGEYEVREGLYYHKEHFWAKIEDGLVRFGATDYGQKALKEIVFVELPEVGNEVKQNEAYGTLESVKAVVDLIAPVSGTVKEVHEALMDDPGTINKDPYSTGWLILVTPSDVEGELENIM</sequence>
<dbReference type="Gene3D" id="2.40.50.100">
    <property type="match status" value="1"/>
</dbReference>
<dbReference type="InterPro" id="IPR011053">
    <property type="entry name" value="Single_hybrid_motif"/>
</dbReference>
<dbReference type="GO" id="GO:0009249">
    <property type="term" value="P:protein lipoylation"/>
    <property type="evidence" value="ECO:0007669"/>
    <property type="project" value="TreeGrafter"/>
</dbReference>
<protein>
    <recommendedName>
        <fullName evidence="3">Lipoyl-binding domain-containing protein</fullName>
    </recommendedName>
</protein>
<dbReference type="InterPro" id="IPR017453">
    <property type="entry name" value="GCV_H_sub"/>
</dbReference>
<dbReference type="InterPro" id="IPR002930">
    <property type="entry name" value="GCV_H"/>
</dbReference>
<organism evidence="4">
    <name type="scientific">marine sediment metagenome</name>
    <dbReference type="NCBI Taxonomy" id="412755"/>
    <lineage>
        <taxon>unclassified sequences</taxon>
        <taxon>metagenomes</taxon>
        <taxon>ecological metagenomes</taxon>
    </lineage>
</organism>